<dbReference type="KEGG" id="nth:Nther_2707"/>
<dbReference type="CDD" id="cd02440">
    <property type="entry name" value="AdoMet_MTases"/>
    <property type="match status" value="1"/>
</dbReference>
<reference evidence="2 3" key="1">
    <citation type="submission" date="2008-04" db="EMBL/GenBank/DDBJ databases">
        <title>Complete sequence of chromosome of Natranaerobius thermophilus JW/NM-WN-LF.</title>
        <authorList>
            <consortium name="US DOE Joint Genome Institute"/>
            <person name="Copeland A."/>
            <person name="Lucas S."/>
            <person name="Lapidus A."/>
            <person name="Glavina del Rio T."/>
            <person name="Dalin E."/>
            <person name="Tice H."/>
            <person name="Bruce D."/>
            <person name="Goodwin L."/>
            <person name="Pitluck S."/>
            <person name="Chertkov O."/>
            <person name="Brettin T."/>
            <person name="Detter J.C."/>
            <person name="Han C."/>
            <person name="Kuske C.R."/>
            <person name="Schmutz J."/>
            <person name="Larimer F."/>
            <person name="Land M."/>
            <person name="Hauser L."/>
            <person name="Kyrpides N."/>
            <person name="Lykidis A."/>
            <person name="Mesbah N.M."/>
            <person name="Wiegel J."/>
        </authorList>
    </citation>
    <scope>NUCLEOTIDE SEQUENCE [LARGE SCALE GENOMIC DNA]</scope>
    <source>
        <strain evidence="3">ATCC BAA-1301 / DSM 18059 / JW/NM-WN-LF</strain>
    </source>
</reference>
<name>B2A289_NATTJ</name>
<proteinExistence type="predicted"/>
<dbReference type="GO" id="GO:0008168">
    <property type="term" value="F:methyltransferase activity"/>
    <property type="evidence" value="ECO:0007669"/>
    <property type="project" value="UniProtKB-KW"/>
</dbReference>
<dbReference type="InterPro" id="IPR029063">
    <property type="entry name" value="SAM-dependent_MTases_sf"/>
</dbReference>
<protein>
    <submittedName>
        <fullName evidence="2">Methyltransferase type 11</fullName>
    </submittedName>
</protein>
<dbReference type="SUPFAM" id="SSF53335">
    <property type="entry name" value="S-adenosyl-L-methionine-dependent methyltransferases"/>
    <property type="match status" value="1"/>
</dbReference>
<dbReference type="AlphaFoldDB" id="B2A289"/>
<dbReference type="OrthoDB" id="9784101at2"/>
<dbReference type="Pfam" id="PF13847">
    <property type="entry name" value="Methyltransf_31"/>
    <property type="match status" value="1"/>
</dbReference>
<keyword evidence="3" id="KW-1185">Reference proteome</keyword>
<dbReference type="InParanoid" id="B2A289"/>
<sequence>MVHKFEPENKEKLDSKERREKLPPKTILKQLGLKKGDIVADIGCGSGFFTIPAGELVGEQGKVFALDISSEMLQTVEDKIATQNLTNIETRLTEEDDLKLSRGSVNFALLSFVLHEAENLHKFIAEVKRILSSEGTLAIIEWRKEPTESGPPLEHRVSWQQTVDILESQGFKAIKTWKPEEISQAISPDYYGVTARLRA</sequence>
<dbReference type="HOGENOM" id="CLU_037990_16_1_9"/>
<keyword evidence="2" id="KW-0489">Methyltransferase</keyword>
<dbReference type="Gene3D" id="3.40.50.150">
    <property type="entry name" value="Vaccinia Virus protein VP39"/>
    <property type="match status" value="1"/>
</dbReference>
<dbReference type="eggNOG" id="COG2226">
    <property type="taxonomic scope" value="Bacteria"/>
</dbReference>
<dbReference type="PANTHER" id="PTHR43591:SF24">
    <property type="entry name" value="2-METHOXY-6-POLYPRENYL-1,4-BENZOQUINOL METHYLASE, MITOCHONDRIAL"/>
    <property type="match status" value="1"/>
</dbReference>
<reference evidence="2 3" key="2">
    <citation type="journal article" date="2011" name="J. Bacteriol.">
        <title>Complete genome sequence of the anaerobic, halophilic alkalithermophile Natranaerobius thermophilus JW/NM-WN-LF.</title>
        <authorList>
            <person name="Zhao B."/>
            <person name="Mesbah N.M."/>
            <person name="Dalin E."/>
            <person name="Goodwin L."/>
            <person name="Nolan M."/>
            <person name="Pitluck S."/>
            <person name="Chertkov O."/>
            <person name="Brettin T.S."/>
            <person name="Han J."/>
            <person name="Larimer F.W."/>
            <person name="Land M.L."/>
            <person name="Hauser L."/>
            <person name="Kyrpides N."/>
            <person name="Wiegel J."/>
        </authorList>
    </citation>
    <scope>NUCLEOTIDE SEQUENCE [LARGE SCALE GENOMIC DNA]</scope>
    <source>
        <strain evidence="3">ATCC BAA-1301 / DSM 18059 / JW/NM-WN-LF</strain>
    </source>
</reference>
<dbReference type="Proteomes" id="UP000001683">
    <property type="component" value="Chromosome"/>
</dbReference>
<dbReference type="GO" id="GO:0032259">
    <property type="term" value="P:methylation"/>
    <property type="evidence" value="ECO:0007669"/>
    <property type="project" value="UniProtKB-KW"/>
</dbReference>
<dbReference type="STRING" id="457570.Nther_2707"/>
<evidence type="ECO:0000313" key="2">
    <source>
        <dbReference type="EMBL" id="ACB86261.1"/>
    </source>
</evidence>
<evidence type="ECO:0000313" key="3">
    <source>
        <dbReference type="Proteomes" id="UP000001683"/>
    </source>
</evidence>
<dbReference type="FunCoup" id="B2A289">
    <property type="interactions" value="438"/>
</dbReference>
<gene>
    <name evidence="2" type="ordered locus">Nther_2707</name>
</gene>
<dbReference type="InterPro" id="IPR025714">
    <property type="entry name" value="Methyltranfer_dom"/>
</dbReference>
<dbReference type="PANTHER" id="PTHR43591">
    <property type="entry name" value="METHYLTRANSFERASE"/>
    <property type="match status" value="1"/>
</dbReference>
<feature type="domain" description="Methyltransferase" evidence="1">
    <location>
        <begin position="34"/>
        <end position="143"/>
    </location>
</feature>
<evidence type="ECO:0000259" key="1">
    <source>
        <dbReference type="Pfam" id="PF13847"/>
    </source>
</evidence>
<organism evidence="2 3">
    <name type="scientific">Natranaerobius thermophilus (strain ATCC BAA-1301 / DSM 18059 / JW/NM-WN-LF)</name>
    <dbReference type="NCBI Taxonomy" id="457570"/>
    <lineage>
        <taxon>Bacteria</taxon>
        <taxon>Bacillati</taxon>
        <taxon>Bacillota</taxon>
        <taxon>Clostridia</taxon>
        <taxon>Natranaerobiales</taxon>
        <taxon>Natranaerobiaceae</taxon>
        <taxon>Natranaerobius</taxon>
    </lineage>
</organism>
<dbReference type="RefSeq" id="WP_012449097.1">
    <property type="nucleotide sequence ID" value="NC_010718.1"/>
</dbReference>
<accession>B2A289</accession>
<dbReference type="EMBL" id="CP001034">
    <property type="protein sequence ID" value="ACB86261.1"/>
    <property type="molecule type" value="Genomic_DNA"/>
</dbReference>
<keyword evidence="2" id="KW-0808">Transferase</keyword>